<dbReference type="KEGG" id="bac:BamMC406_0714"/>
<name>B1YTY7_BURA4</name>
<proteinExistence type="predicted"/>
<dbReference type="EMBL" id="CP001025">
    <property type="protein sequence ID" value="ACB63210.1"/>
    <property type="molecule type" value="Genomic_DNA"/>
</dbReference>
<protein>
    <submittedName>
        <fullName evidence="2">Uncharacterized protein</fullName>
    </submittedName>
</protein>
<gene>
    <name evidence="2" type="ordered locus">BamMC406_0714</name>
</gene>
<dbReference type="HOGENOM" id="CLU_3380920_0_0_4"/>
<sequence>MAVDSKWAQQRGQRQAKDMGATTRHARAYARQG</sequence>
<reference evidence="3" key="1">
    <citation type="submission" date="2008-04" db="EMBL/GenBank/DDBJ databases">
        <title>Complete sequence of chromosome 1 of Burkholderia ambifaria MC40-6.</title>
        <authorList>
            <person name="Copeland A."/>
            <person name="Lucas S."/>
            <person name="Lapidus A."/>
            <person name="Glavina del Rio T."/>
            <person name="Dalin E."/>
            <person name="Tice H."/>
            <person name="Pitluck S."/>
            <person name="Chain P."/>
            <person name="Malfatti S."/>
            <person name="Shin M."/>
            <person name="Vergez L."/>
            <person name="Lang D."/>
            <person name="Schmutz J."/>
            <person name="Larimer F."/>
            <person name="Land M."/>
            <person name="Hauser L."/>
            <person name="Kyrpides N."/>
            <person name="Lykidis A."/>
            <person name="Ramette A."/>
            <person name="Konstantinidis K."/>
            <person name="Tiedje J."/>
            <person name="Richardson P."/>
        </authorList>
    </citation>
    <scope>NUCLEOTIDE SEQUENCE [LARGE SCALE GENOMIC DNA]</scope>
    <source>
        <strain evidence="3">MC40-6</strain>
    </source>
</reference>
<evidence type="ECO:0000313" key="3">
    <source>
        <dbReference type="Proteomes" id="UP000001680"/>
    </source>
</evidence>
<evidence type="ECO:0000256" key="1">
    <source>
        <dbReference type="SAM" id="MobiDB-lite"/>
    </source>
</evidence>
<organism evidence="2 3">
    <name type="scientific">Burkholderia ambifaria (strain MC40-6)</name>
    <dbReference type="NCBI Taxonomy" id="398577"/>
    <lineage>
        <taxon>Bacteria</taxon>
        <taxon>Pseudomonadati</taxon>
        <taxon>Pseudomonadota</taxon>
        <taxon>Betaproteobacteria</taxon>
        <taxon>Burkholderiales</taxon>
        <taxon>Burkholderiaceae</taxon>
        <taxon>Burkholderia</taxon>
        <taxon>Burkholderia cepacia complex</taxon>
    </lineage>
</organism>
<dbReference type="Proteomes" id="UP000001680">
    <property type="component" value="Chromosome 1"/>
</dbReference>
<evidence type="ECO:0000313" key="2">
    <source>
        <dbReference type="EMBL" id="ACB63210.1"/>
    </source>
</evidence>
<dbReference type="AlphaFoldDB" id="B1YTY7"/>
<accession>B1YTY7</accession>
<feature type="compositionally biased region" description="Basic residues" evidence="1">
    <location>
        <begin position="24"/>
        <end position="33"/>
    </location>
</feature>
<feature type="region of interest" description="Disordered" evidence="1">
    <location>
        <begin position="1"/>
        <end position="33"/>
    </location>
</feature>